<feature type="compositionally biased region" description="Low complexity" evidence="4">
    <location>
        <begin position="1204"/>
        <end position="1231"/>
    </location>
</feature>
<dbReference type="InterPro" id="IPR027417">
    <property type="entry name" value="P-loop_NTPase"/>
</dbReference>
<comment type="caution">
    <text evidence="8">The sequence shown here is derived from an EMBL/GenBank/DDBJ whole genome shotgun (WGS) entry which is preliminary data.</text>
</comment>
<dbReference type="GO" id="GO:0008270">
    <property type="term" value="F:zinc ion binding"/>
    <property type="evidence" value="ECO:0007669"/>
    <property type="project" value="UniProtKB-KW"/>
</dbReference>
<feature type="compositionally biased region" description="Acidic residues" evidence="4">
    <location>
        <begin position="1725"/>
        <end position="1735"/>
    </location>
</feature>
<dbReference type="SUPFAM" id="SSF54001">
    <property type="entry name" value="Cysteine proteinases"/>
    <property type="match status" value="1"/>
</dbReference>
<feature type="compositionally biased region" description="Basic and acidic residues" evidence="4">
    <location>
        <begin position="1027"/>
        <end position="1081"/>
    </location>
</feature>
<feature type="coiled-coil region" evidence="3">
    <location>
        <begin position="2343"/>
        <end position="2370"/>
    </location>
</feature>
<organism evidence="8 9">
    <name type="scientific">Micractinium conductrix</name>
    <dbReference type="NCBI Taxonomy" id="554055"/>
    <lineage>
        <taxon>Eukaryota</taxon>
        <taxon>Viridiplantae</taxon>
        <taxon>Chlorophyta</taxon>
        <taxon>core chlorophytes</taxon>
        <taxon>Trebouxiophyceae</taxon>
        <taxon>Chlorellales</taxon>
        <taxon>Chlorellaceae</taxon>
        <taxon>Chlorella clade</taxon>
        <taxon>Micractinium</taxon>
    </lineage>
</organism>
<feature type="region of interest" description="Disordered" evidence="4">
    <location>
        <begin position="1839"/>
        <end position="1880"/>
    </location>
</feature>
<dbReference type="PROSITE" id="PS51194">
    <property type="entry name" value="HELICASE_CTER"/>
    <property type="match status" value="1"/>
</dbReference>
<dbReference type="SUPFAM" id="SSF52540">
    <property type="entry name" value="P-loop containing nucleoside triphosphate hydrolases"/>
    <property type="match status" value="1"/>
</dbReference>
<name>A0A2P6VP18_9CHLO</name>
<dbReference type="InterPro" id="IPR013083">
    <property type="entry name" value="Znf_RING/FYVE/PHD"/>
</dbReference>
<dbReference type="InterPro" id="IPR052583">
    <property type="entry name" value="ATP-helicase/E3_Ub-Ligase"/>
</dbReference>
<evidence type="ECO:0000313" key="9">
    <source>
        <dbReference type="Proteomes" id="UP000239649"/>
    </source>
</evidence>
<gene>
    <name evidence="8" type="ORF">C2E20_1580</name>
</gene>
<dbReference type="InterPro" id="IPR028889">
    <property type="entry name" value="USP"/>
</dbReference>
<dbReference type="InterPro" id="IPR001394">
    <property type="entry name" value="Peptidase_C19_UCH"/>
</dbReference>
<feature type="region of interest" description="Disordered" evidence="4">
    <location>
        <begin position="2106"/>
        <end position="2128"/>
    </location>
</feature>
<feature type="domain" description="USP" evidence="6">
    <location>
        <begin position="1391"/>
        <end position="1720"/>
    </location>
</feature>
<evidence type="ECO:0000313" key="8">
    <source>
        <dbReference type="EMBL" id="PSC75809.1"/>
    </source>
</evidence>
<feature type="compositionally biased region" description="Basic and acidic residues" evidence="4">
    <location>
        <begin position="31"/>
        <end position="42"/>
    </location>
</feature>
<feature type="domain" description="RING-type" evidence="5">
    <location>
        <begin position="2541"/>
        <end position="2583"/>
    </location>
</feature>
<dbReference type="SUPFAM" id="SSF57850">
    <property type="entry name" value="RING/U-box"/>
    <property type="match status" value="1"/>
</dbReference>
<keyword evidence="2" id="KW-0863">Zinc-finger</keyword>
<feature type="coiled-coil region" evidence="3">
    <location>
        <begin position="1976"/>
        <end position="2052"/>
    </location>
</feature>
<dbReference type="PANTHER" id="PTHR45865">
    <property type="entry name" value="E3 UBIQUITIN-PROTEIN LIGASE SHPRH FAMILY MEMBER"/>
    <property type="match status" value="1"/>
</dbReference>
<dbReference type="OrthoDB" id="512097at2759"/>
<evidence type="ECO:0000256" key="4">
    <source>
        <dbReference type="SAM" id="MobiDB-lite"/>
    </source>
</evidence>
<keyword evidence="9" id="KW-1185">Reference proteome</keyword>
<evidence type="ECO:0000256" key="1">
    <source>
        <dbReference type="ARBA" id="ARBA00022801"/>
    </source>
</evidence>
<proteinExistence type="predicted"/>
<dbReference type="EMBL" id="LHPF02000002">
    <property type="protein sequence ID" value="PSC75809.1"/>
    <property type="molecule type" value="Genomic_DNA"/>
</dbReference>
<dbReference type="Proteomes" id="UP000239649">
    <property type="component" value="Unassembled WGS sequence"/>
</dbReference>
<dbReference type="InterPro" id="IPR038765">
    <property type="entry name" value="Papain-like_cys_pep_sf"/>
</dbReference>
<dbReference type="PROSITE" id="PS50089">
    <property type="entry name" value="ZF_RING_2"/>
    <property type="match status" value="1"/>
</dbReference>
<dbReference type="InterPro" id="IPR049730">
    <property type="entry name" value="SNF2/RAD54-like_C"/>
</dbReference>
<feature type="region of interest" description="Disordered" evidence="4">
    <location>
        <begin position="2213"/>
        <end position="2252"/>
    </location>
</feature>
<feature type="region of interest" description="Disordered" evidence="4">
    <location>
        <begin position="1"/>
        <end position="90"/>
    </location>
</feature>
<evidence type="ECO:0000259" key="6">
    <source>
        <dbReference type="PROSITE" id="PS50235"/>
    </source>
</evidence>
<keyword evidence="3" id="KW-0175">Coiled coil</keyword>
<dbReference type="PROSITE" id="PS50235">
    <property type="entry name" value="USP_3"/>
    <property type="match status" value="1"/>
</dbReference>
<feature type="region of interest" description="Disordered" evidence="4">
    <location>
        <begin position="1716"/>
        <end position="1751"/>
    </location>
</feature>
<feature type="compositionally biased region" description="Low complexity" evidence="4">
    <location>
        <begin position="2238"/>
        <end position="2252"/>
    </location>
</feature>
<dbReference type="GO" id="GO:0016874">
    <property type="term" value="F:ligase activity"/>
    <property type="evidence" value="ECO:0007669"/>
    <property type="project" value="UniProtKB-KW"/>
</dbReference>
<feature type="domain" description="Helicase C-terminal" evidence="7">
    <location>
        <begin position="2627"/>
        <end position="2781"/>
    </location>
</feature>
<keyword evidence="2" id="KW-0479">Metal-binding</keyword>
<feature type="compositionally biased region" description="Low complexity" evidence="4">
    <location>
        <begin position="1275"/>
        <end position="1287"/>
    </location>
</feature>
<dbReference type="GO" id="GO:0016579">
    <property type="term" value="P:protein deubiquitination"/>
    <property type="evidence" value="ECO:0007669"/>
    <property type="project" value="InterPro"/>
</dbReference>
<keyword evidence="2" id="KW-0862">Zinc</keyword>
<reference evidence="8 9" key="1">
    <citation type="journal article" date="2018" name="Plant J.">
        <title>Genome sequences of Chlorella sorokiniana UTEX 1602 and Micractinium conductrix SAG 241.80: implications to maltose excretion by a green alga.</title>
        <authorList>
            <person name="Arriola M.B."/>
            <person name="Velmurugan N."/>
            <person name="Zhang Y."/>
            <person name="Plunkett M.H."/>
            <person name="Hondzo H."/>
            <person name="Barney B.M."/>
        </authorList>
    </citation>
    <scope>NUCLEOTIDE SEQUENCE [LARGE SCALE GENOMIC DNA]</scope>
    <source>
        <strain evidence="8 9">SAG 241.80</strain>
    </source>
</reference>
<feature type="compositionally biased region" description="Low complexity" evidence="4">
    <location>
        <begin position="1102"/>
        <end position="1123"/>
    </location>
</feature>
<dbReference type="SMART" id="SM00490">
    <property type="entry name" value="HELICc"/>
    <property type="match status" value="1"/>
</dbReference>
<feature type="compositionally biased region" description="Low complexity" evidence="4">
    <location>
        <begin position="239"/>
        <end position="254"/>
    </location>
</feature>
<feature type="region of interest" description="Disordered" evidence="4">
    <location>
        <begin position="1099"/>
        <end position="1337"/>
    </location>
</feature>
<dbReference type="Pfam" id="PF00443">
    <property type="entry name" value="UCH"/>
    <property type="match status" value="1"/>
</dbReference>
<evidence type="ECO:0000256" key="2">
    <source>
        <dbReference type="PROSITE-ProRule" id="PRU00175"/>
    </source>
</evidence>
<feature type="region of interest" description="Disordered" evidence="4">
    <location>
        <begin position="2431"/>
        <end position="2525"/>
    </location>
</feature>
<dbReference type="SMART" id="SM00184">
    <property type="entry name" value="RING"/>
    <property type="match status" value="1"/>
</dbReference>
<feature type="region of interest" description="Disordered" evidence="4">
    <location>
        <begin position="237"/>
        <end position="263"/>
    </location>
</feature>
<dbReference type="Gene3D" id="3.90.70.10">
    <property type="entry name" value="Cysteine proteinases"/>
    <property type="match status" value="1"/>
</dbReference>
<dbReference type="InterPro" id="IPR001841">
    <property type="entry name" value="Znf_RING"/>
</dbReference>
<dbReference type="PANTHER" id="PTHR45865:SF1">
    <property type="entry name" value="E3 UBIQUITIN-PROTEIN LIGASE SHPRH"/>
    <property type="match status" value="1"/>
</dbReference>
<feature type="compositionally biased region" description="Low complexity" evidence="4">
    <location>
        <begin position="2213"/>
        <end position="2231"/>
    </location>
</feature>
<dbReference type="CDD" id="cd02257">
    <property type="entry name" value="Peptidase_C19"/>
    <property type="match status" value="1"/>
</dbReference>
<dbReference type="GO" id="GO:0004843">
    <property type="term" value="F:cysteine-type deubiquitinase activity"/>
    <property type="evidence" value="ECO:0007669"/>
    <property type="project" value="InterPro"/>
</dbReference>
<feature type="region of interest" description="Disordered" evidence="4">
    <location>
        <begin position="1020"/>
        <end position="1083"/>
    </location>
</feature>
<dbReference type="Pfam" id="PF00271">
    <property type="entry name" value="Helicase_C"/>
    <property type="match status" value="1"/>
</dbReference>
<dbReference type="Gene3D" id="3.30.40.10">
    <property type="entry name" value="Zinc/RING finger domain, C3HC4 (zinc finger)"/>
    <property type="match status" value="1"/>
</dbReference>
<dbReference type="InterPro" id="IPR001650">
    <property type="entry name" value="Helicase_C-like"/>
</dbReference>
<feature type="compositionally biased region" description="Low complexity" evidence="4">
    <location>
        <begin position="1135"/>
        <end position="1155"/>
    </location>
</feature>
<evidence type="ECO:0000259" key="7">
    <source>
        <dbReference type="PROSITE" id="PS51194"/>
    </source>
</evidence>
<feature type="compositionally biased region" description="Low complexity" evidence="4">
    <location>
        <begin position="2442"/>
        <end position="2471"/>
    </location>
</feature>
<dbReference type="CDD" id="cd18793">
    <property type="entry name" value="SF2_C_SNF"/>
    <property type="match status" value="1"/>
</dbReference>
<evidence type="ECO:0000259" key="5">
    <source>
        <dbReference type="PROSITE" id="PS50089"/>
    </source>
</evidence>
<dbReference type="Gene3D" id="3.40.50.300">
    <property type="entry name" value="P-loop containing nucleotide triphosphate hydrolases"/>
    <property type="match status" value="1"/>
</dbReference>
<feature type="compositionally biased region" description="Low complexity" evidence="4">
    <location>
        <begin position="2482"/>
        <end position="2525"/>
    </location>
</feature>
<evidence type="ECO:0000256" key="3">
    <source>
        <dbReference type="SAM" id="Coils"/>
    </source>
</evidence>
<keyword evidence="1" id="KW-0378">Hydrolase</keyword>
<sequence>MGKKKKTGPSEGPQVPPAAEGSSGDAGTRQTRGEALHRRTELLKAFLQQQAEEAAAEAEAAEPGEAAVGSSDAGSDADGGEAPAGGAPPLGSGGPVLDAFLARLAKAAPLRVVDIKGALRSVQQELGAAKAKRLEQLERELTKHRAPLVYQSLDAAAGRGGKKGAPAVFADAAKFDDHLTHLFDTREIGGLMANEEHLAGSIAASLFPMQRQLLRETGVFPARILLFDKRLPEPDRAALRGAGSSAGRAPAVPATPGGRDEKQPGFVSDALEAILRAASLAALRMQRKAQLLEMRRQLASTGLGMALAGLEAEEEAEGQPRWPLTCKEGVNEHLWALSEAVDAADAALDSVDPSLHYFRYQGHAAGCMQDLKAYPKLDWFVSAALRGHALMTLEEAAARLPPGNTPQLQALARPLQLFLDRPRVTADDLAELACLQAGAPHWVSFLQQLSAVLRQPVVPDHLLASRAVLLLSWLLAAEPGLEAPTPAAAWEEDELGDTYFYQAGPALLQGMQAGLPEVALRLVARRRALAARLLTAVHRLEARHRLSHTAAEVLMTQLQLSTKEWTLEKVAALDVDDLLGAYAYVAVQMGLAFQTPEDLGATPGGPNFSAACGMAGGGLSWAPPERGQTGGQLAVNALAMQLAMHQAPTGEGEASAAPPHCLHSWCPPCGTFPEPNAGPKTLAEAAARLVEGVAAMPGAAAAAEAEQRSTKQWAAARFGGAFAGDAEAHVSRVPLRLDKAQLAVQMLQALRGCLCFLRINLHNTWARLDKDRLVHAAVALEQGATLPGNLNFAELSVAAAVVADVERRIVGMKILLEELAFSMDGPRAAIADSMRGMLESSEEEDAQGWIEIAVESLQHGPRAVEALRKERQKLELKPAQLCPWAMHLSIALKLAAAAQERAGGGGAPFAAPPASRAKLAGFGIQLALQGRAFRAVCLSYKAAEELAHFRSLDLVSQLRQACTLQLLEPFEGPLVAHVLRPQLLAAGERQAGVAACDADATVASQAEALLAEEAEAEAKQKAAAAAKQEKQRQAEQRRLQQAEEERQRRQREAAEAEEQRRERERQRQEEEQREEEQRQDELAQTEQYNMLLRLAAGGEMQGGDATPEAPTAPAGAAGVSPPTRAQRAGHPAPPAKQQAPQPGRKQEAPPAAAPARPFSKRASSGSLKSEGSGPGGSSAHGAPTPENKPRILSVRRSPTPPAGEPAAAPAPVAAPAAPQQAAGKAAPAAAAPGGGGDVSPALAGRQLQAGSPEPAAPVPASQQQPGEAANDRPWADPAAAVRIAAEAAARHGRPTTPAEAPPAGGMAAHAAAPGSAARAPSKEAAAPQGATPSAAPLPLKPGWAALGKKGAAAAPEAAPAGLAPGVPVPPRVNWLAALSPDQAEVAALALPGLRNESGEFNCFLNVIVQCLWRCQAVREEIIGWAPDVYLSDGVLEALHGLIKNLSSMDQHRQQGGAAGGRPVIDPTPLREAINSLPGQEFKIGEMSDAGELLLVLYEHIAAVAPGRPAEGLEVALGLQVGEEVRCGTCGHVTHKQSYTQYFCNTSAAALRGSLRGGWAGGDPGLGGRLRKLEEEHQKTCDTDEGGCGTLNPVRHLLRGPPPAVFSLQLVWETHREQPYAIGNTMRAVAEEVDLGQLYEGVPPGTRYRLRSMVCYYGRHYQALVRLQELHERWVLFDDTSVSSVGDWSEVRRRCESGRVQPSVVERTRAAREELLSFRRQQERGSDEDEDADDEDFTAKPQSPAALRTRRRRAEKLSEKLASAAADNLTQLRLACVHPQLTKAWKDMAAEGQIGVGATLSMEEIMQSLVDGAQNDLQESERSLCATLNTMAMRLLDKAEAPPAKGGGSQSRAADVAADSDEEGGAGPASPRPAKRARKSRGGFDALAPAALRQQAQQLLEQSFKVAEKGIAAIDVPMEELNAMPDITAAFTSTVNAWKRLQINTAAQLSKLHAAAGRQGEAAKMDADAQEKMAYLREQAQMELTQAKQRLEQVAAAAHAARQAFRQHLSDATQRGFSGWGVTGNADRWLAALERSYEEAQELEEQELAAQEGLVKAMLGVRVSAALDDVEKQLHGELTQLDRFVGEQHTAAAYRRLAREQHGWDAAAAGGGAAGSSHVDSSSAGGGSAAGSAEAAVVERGVALLWDILKLLPDFRRKTLQAQHVSLFARQLAAEGERKSAEAAKRRAEAAAQRAAAGGGEAEVVEVAEEGDAVGAGAQQEQQEQQEQGQEATRQQSPAPAQQQQQQQEGGAAAGPELAGVLGAVEAHHEFTAAGRWLGRIKGYVFKTGSSGLGYYRDEPPKGEASLGQLHHVATAVSRALQEHQRRLARAAGPEAARFGALSLDAVEAKLESVKQQIQLVRALRERHTAERTTALKQALAEDLDTELAAAARLPPLPTGGSADKLSREAERLKERAQGLLHRRRYMEARVSEARQLQPGSGVAAAGQPAEGQEQRQQQQQQQQQQQAMQVEQRQEEPPDRQAAGSNGFTAAAAGIGPPAAAAATGTSTDTAAAEPGTAAAGPSAEAGPSAAYAELAGGMECPVCLTVVPAGGDINVFSGCGHAFCSACTGKLVLLQGVCAVCRAKVTKTQVFRVAAGGARPSGTCDPEFEAFGKIQPQGEWSAKVEALLRRLLHLQTTAPAEKALVFSQFPEALKLVALALQTNGIRFVQLIGGRKAARRAVAAFRDDEEVRVFLLSHRAGAAGLTLVRANHVFLLEPALEPAIEQQAVARVHRMGQLRPVTVSRLLVRDSIEASVLALQESKHALFAGADGGAEDTAELATTVEAPVRPETLGEEDMRGLLEGVGLIQSSRQDCRGTAAERRREQQLEHKRFVVVWCGLG</sequence>
<protein>
    <submittedName>
        <fullName evidence="8">E3 ubiquitin-ligase SHPRH</fullName>
    </submittedName>
</protein>
<accession>A0A2P6VP18</accession>
<feature type="region of interest" description="Disordered" evidence="4">
    <location>
        <begin position="2390"/>
        <end position="2409"/>
    </location>
</feature>
<feature type="compositionally biased region" description="Low complexity" evidence="4">
    <location>
        <begin position="63"/>
        <end position="90"/>
    </location>
</feature>
<feature type="compositionally biased region" description="Low complexity" evidence="4">
    <location>
        <begin position="1297"/>
        <end position="1337"/>
    </location>
</feature>